<comment type="caution">
    <text evidence="10">The sequence shown here is derived from an EMBL/GenBank/DDBJ whole genome shotgun (WGS) entry which is preliminary data.</text>
</comment>
<dbReference type="EMBL" id="JABKAV010000018">
    <property type="protein sequence ID" value="NVO84922.1"/>
    <property type="molecule type" value="Genomic_DNA"/>
</dbReference>
<gene>
    <name evidence="10" type="ORF">HW556_08515</name>
</gene>
<evidence type="ECO:0000256" key="7">
    <source>
        <dbReference type="ARBA" id="ARBA00023136"/>
    </source>
</evidence>
<dbReference type="InterPro" id="IPR038731">
    <property type="entry name" value="RgtA/B/C-like"/>
</dbReference>
<comment type="subcellular location">
    <subcellularLocation>
        <location evidence="1">Cell membrane</location>
        <topology evidence="1">Multi-pass membrane protein</topology>
    </subcellularLocation>
</comment>
<feature type="transmembrane region" description="Helical" evidence="8">
    <location>
        <begin position="246"/>
        <end position="269"/>
    </location>
</feature>
<evidence type="ECO:0000259" key="9">
    <source>
        <dbReference type="Pfam" id="PF13231"/>
    </source>
</evidence>
<feature type="transmembrane region" description="Helical" evidence="8">
    <location>
        <begin position="150"/>
        <end position="169"/>
    </location>
</feature>
<feature type="transmembrane region" description="Helical" evidence="8">
    <location>
        <begin position="28"/>
        <end position="47"/>
    </location>
</feature>
<evidence type="ECO:0000256" key="8">
    <source>
        <dbReference type="SAM" id="Phobius"/>
    </source>
</evidence>
<name>A0ABX2Q1T7_9BACT</name>
<dbReference type="InterPro" id="IPR050297">
    <property type="entry name" value="LipidA_mod_glycosyltrf_83"/>
</dbReference>
<keyword evidence="2" id="KW-1003">Cell membrane</keyword>
<feature type="transmembrane region" description="Helical" evidence="8">
    <location>
        <begin position="382"/>
        <end position="402"/>
    </location>
</feature>
<dbReference type="Pfam" id="PF13231">
    <property type="entry name" value="PMT_2"/>
    <property type="match status" value="1"/>
</dbReference>
<evidence type="ECO:0000256" key="3">
    <source>
        <dbReference type="ARBA" id="ARBA00022676"/>
    </source>
</evidence>
<evidence type="ECO:0000256" key="1">
    <source>
        <dbReference type="ARBA" id="ARBA00004651"/>
    </source>
</evidence>
<accession>A0ABX2Q1T7</accession>
<feature type="transmembrane region" description="Helical" evidence="8">
    <location>
        <begin position="356"/>
        <end position="376"/>
    </location>
</feature>
<evidence type="ECO:0000313" key="10">
    <source>
        <dbReference type="EMBL" id="NVO84922.1"/>
    </source>
</evidence>
<reference evidence="10 11" key="1">
    <citation type="submission" date="2020-05" db="EMBL/GenBank/DDBJ databases">
        <title>Hymenobacter terrestris sp. nov. and Hymenobacter lapidiphilus sp. nov., isolated from regoliths in Antarctica.</title>
        <authorList>
            <person name="Sedlacek I."/>
            <person name="Pantucek R."/>
            <person name="Zeman M."/>
            <person name="Holochova P."/>
            <person name="Kralova S."/>
            <person name="Stankova E."/>
            <person name="Sedo O."/>
            <person name="Micenkova L."/>
            <person name="Svec P."/>
            <person name="Gupta V."/>
            <person name="Sood U."/>
            <person name="Korpole U.S."/>
            <person name="Lal R."/>
        </authorList>
    </citation>
    <scope>NUCLEOTIDE SEQUENCE [LARGE SCALE GENOMIC DNA]</scope>
    <source>
        <strain evidence="10 11">P5252</strain>
    </source>
</reference>
<feature type="transmembrane region" description="Helical" evidence="8">
    <location>
        <begin position="414"/>
        <end position="434"/>
    </location>
</feature>
<sequence length="562" mass="63045">MFRPETTSAPHGLPLLQEPQSGRKLAEWLFFGLLLALGTLLVADYGVSWDETNNHLNGLVNLKYLASLLPVGEGLRQHPTFASTPDIRDFFDAHHGPLFEMAAVVVNYLFTDHDSRSYFLVRHLMVFGVFVAGVWALYQLARRWLGSWRWGLLAAALLVASPRFFAEAFYNGKDIVFMACFTLAMHTLARLLARPTPGRALVHGLAIALAAGIRVQGLQLLLFTALGLALTAVAGQYRLQPAARPAYARIGALVVVAALGGLVSIWPYLWVHSLPKLLDVSAHAMHYPWKFTNLYWGQFYKSAGVPWHYVPVWLLITTPVGYSVAAAMGLGAVCWRWGQALARRVWPAGSEPALDALVATWLLGPIGVVILMRASIYDGWRHLYFVYPALVLLAARGVHVVWRRSGQRGRGRQLALAGLAVFGLATAHTVWRMVRMHPFQNLYFSFLSAPAAERLFERDYWGLSYRRGLEWLLANQPTGPIRINATVPNYYPLYNNSLMLPATQRHRIQYVPLAEADYFMGAYRWHPQAYPDTLGTEIYTLRVEGIRTLSIFRRPRAGAARR</sequence>
<organism evidence="10 11">
    <name type="scientific">Hymenobacter terrestris</name>
    <dbReference type="NCBI Taxonomy" id="2748310"/>
    <lineage>
        <taxon>Bacteria</taxon>
        <taxon>Pseudomonadati</taxon>
        <taxon>Bacteroidota</taxon>
        <taxon>Cytophagia</taxon>
        <taxon>Cytophagales</taxon>
        <taxon>Hymenobacteraceae</taxon>
        <taxon>Hymenobacter</taxon>
    </lineage>
</organism>
<keyword evidence="5 8" id="KW-0812">Transmembrane</keyword>
<keyword evidence="6 8" id="KW-1133">Transmembrane helix</keyword>
<dbReference type="PANTHER" id="PTHR33908">
    <property type="entry name" value="MANNOSYLTRANSFERASE YKCB-RELATED"/>
    <property type="match status" value="1"/>
</dbReference>
<dbReference type="PANTHER" id="PTHR33908:SF11">
    <property type="entry name" value="MEMBRANE PROTEIN"/>
    <property type="match status" value="1"/>
</dbReference>
<proteinExistence type="predicted"/>
<feature type="transmembrane region" description="Helical" evidence="8">
    <location>
        <begin position="119"/>
        <end position="138"/>
    </location>
</feature>
<evidence type="ECO:0000256" key="2">
    <source>
        <dbReference type="ARBA" id="ARBA00022475"/>
    </source>
</evidence>
<evidence type="ECO:0000313" key="11">
    <source>
        <dbReference type="Proteomes" id="UP000626554"/>
    </source>
</evidence>
<protein>
    <submittedName>
        <fullName evidence="10">Glycosyltransferase family 39 protein</fullName>
    </submittedName>
</protein>
<evidence type="ECO:0000256" key="4">
    <source>
        <dbReference type="ARBA" id="ARBA00022679"/>
    </source>
</evidence>
<keyword evidence="11" id="KW-1185">Reference proteome</keyword>
<feature type="domain" description="Glycosyltransferase RgtA/B/C/D-like" evidence="9">
    <location>
        <begin position="95"/>
        <end position="255"/>
    </location>
</feature>
<feature type="transmembrane region" description="Helical" evidence="8">
    <location>
        <begin position="312"/>
        <end position="335"/>
    </location>
</feature>
<dbReference type="RefSeq" id="WP_176899599.1">
    <property type="nucleotide sequence ID" value="NZ_JABKAV010000018.1"/>
</dbReference>
<keyword evidence="3" id="KW-0328">Glycosyltransferase</keyword>
<keyword evidence="4" id="KW-0808">Transferase</keyword>
<evidence type="ECO:0000256" key="6">
    <source>
        <dbReference type="ARBA" id="ARBA00022989"/>
    </source>
</evidence>
<dbReference type="Proteomes" id="UP000626554">
    <property type="component" value="Unassembled WGS sequence"/>
</dbReference>
<evidence type="ECO:0000256" key="5">
    <source>
        <dbReference type="ARBA" id="ARBA00022692"/>
    </source>
</evidence>
<keyword evidence="7 8" id="KW-0472">Membrane</keyword>
<feature type="transmembrane region" description="Helical" evidence="8">
    <location>
        <begin position="221"/>
        <end position="239"/>
    </location>
</feature>